<dbReference type="GO" id="GO:0015499">
    <property type="term" value="F:formate transmembrane transporter activity"/>
    <property type="evidence" value="ECO:0007669"/>
    <property type="project" value="TreeGrafter"/>
</dbReference>
<proteinExistence type="inferred from homology"/>
<feature type="transmembrane region" description="Helical" evidence="6">
    <location>
        <begin position="142"/>
        <end position="168"/>
    </location>
</feature>
<keyword evidence="3 6" id="KW-1133">Transmembrane helix</keyword>
<evidence type="ECO:0000256" key="3">
    <source>
        <dbReference type="ARBA" id="ARBA00022989"/>
    </source>
</evidence>
<keyword evidence="4 6" id="KW-0472">Membrane</keyword>
<dbReference type="InterPro" id="IPR023271">
    <property type="entry name" value="Aquaporin-like"/>
</dbReference>
<keyword evidence="2 6" id="KW-0812">Transmembrane</keyword>
<dbReference type="PROSITE" id="PS51257">
    <property type="entry name" value="PROKAR_LIPOPROTEIN"/>
    <property type="match status" value="1"/>
</dbReference>
<evidence type="ECO:0000313" key="7">
    <source>
        <dbReference type="EMBL" id="DAF89762.1"/>
    </source>
</evidence>
<feature type="transmembrane region" description="Helical" evidence="6">
    <location>
        <begin position="7"/>
        <end position="26"/>
    </location>
</feature>
<feature type="transmembrane region" description="Helical" evidence="6">
    <location>
        <begin position="32"/>
        <end position="53"/>
    </location>
</feature>
<dbReference type="EMBL" id="BK016017">
    <property type="protein sequence ID" value="DAF89762.1"/>
    <property type="molecule type" value="Genomic_DNA"/>
</dbReference>
<sequence>MKSTIKSILGGSFISIGCFAYMITLAKTNNVFLASATFYIGLGLILLFNCNLFTGKVMTLYNTKPTINYIWDLINIWIYNLFGSMATSILLSQIINIDAVAIIQIKFTLSPIQLIISGLACNIFVCGAVHSYTKTKNHIMSWFLITIFVLIGLEHSVANMTYMSLAFINNYNFLEIVNNLFFVTIGNVMGGLLIANLRREEE</sequence>
<dbReference type="Gene3D" id="1.20.1080.10">
    <property type="entry name" value="Glycerol uptake facilitator protein"/>
    <property type="match status" value="1"/>
</dbReference>
<name>A0A8S5U5M4_9CAUD</name>
<feature type="transmembrane region" description="Helical" evidence="6">
    <location>
        <begin position="107"/>
        <end position="130"/>
    </location>
</feature>
<dbReference type="PANTHER" id="PTHR30520">
    <property type="entry name" value="FORMATE TRANSPORTER-RELATED"/>
    <property type="match status" value="1"/>
</dbReference>
<dbReference type="GO" id="GO:0005886">
    <property type="term" value="C:plasma membrane"/>
    <property type="evidence" value="ECO:0007669"/>
    <property type="project" value="TreeGrafter"/>
</dbReference>
<dbReference type="Pfam" id="PF01226">
    <property type="entry name" value="Form_Nir_trans"/>
    <property type="match status" value="1"/>
</dbReference>
<organism evidence="7">
    <name type="scientific">Siphoviridae sp. cteLh2</name>
    <dbReference type="NCBI Taxonomy" id="2825590"/>
    <lineage>
        <taxon>Viruses</taxon>
        <taxon>Duplodnaviria</taxon>
        <taxon>Heunggongvirae</taxon>
        <taxon>Uroviricota</taxon>
        <taxon>Caudoviricetes</taxon>
    </lineage>
</organism>
<reference evidence="7" key="1">
    <citation type="journal article" date="2021" name="Proc. Natl. Acad. Sci. U.S.A.">
        <title>A Catalog of Tens of Thousands of Viruses from Human Metagenomes Reveals Hidden Associations with Chronic Diseases.</title>
        <authorList>
            <person name="Tisza M.J."/>
            <person name="Buck C.B."/>
        </authorList>
    </citation>
    <scope>NUCLEOTIDE SEQUENCE</scope>
    <source>
        <strain evidence="7">CteLh2</strain>
    </source>
</reference>
<protein>
    <submittedName>
        <fullName evidence="7">Formate/nitrite transporter</fullName>
    </submittedName>
</protein>
<evidence type="ECO:0000256" key="4">
    <source>
        <dbReference type="ARBA" id="ARBA00023136"/>
    </source>
</evidence>
<evidence type="ECO:0000256" key="1">
    <source>
        <dbReference type="ARBA" id="ARBA00004141"/>
    </source>
</evidence>
<evidence type="ECO:0000256" key="5">
    <source>
        <dbReference type="ARBA" id="ARBA00049660"/>
    </source>
</evidence>
<feature type="transmembrane region" description="Helical" evidence="6">
    <location>
        <begin position="180"/>
        <end position="197"/>
    </location>
</feature>
<comment type="subcellular location">
    <subcellularLocation>
        <location evidence="1">Membrane</location>
        <topology evidence="1">Multi-pass membrane protein</topology>
    </subcellularLocation>
</comment>
<dbReference type="InterPro" id="IPR000292">
    <property type="entry name" value="For/NO2_transpt"/>
</dbReference>
<dbReference type="PANTHER" id="PTHR30520:SF6">
    <property type="entry name" value="FORMATE_NITRATE FAMILY TRANSPORTER (EUROFUNG)"/>
    <property type="match status" value="1"/>
</dbReference>
<feature type="transmembrane region" description="Helical" evidence="6">
    <location>
        <begin position="74"/>
        <end position="95"/>
    </location>
</feature>
<evidence type="ECO:0000256" key="2">
    <source>
        <dbReference type="ARBA" id="ARBA00022692"/>
    </source>
</evidence>
<accession>A0A8S5U5M4</accession>
<evidence type="ECO:0000256" key="6">
    <source>
        <dbReference type="SAM" id="Phobius"/>
    </source>
</evidence>
<comment type="similarity">
    <text evidence="5">Belongs to the FNT transporter (TC 1.A.16) family.</text>
</comment>